<feature type="compositionally biased region" description="Basic and acidic residues" evidence="1">
    <location>
        <begin position="91"/>
        <end position="102"/>
    </location>
</feature>
<feature type="compositionally biased region" description="Low complexity" evidence="1">
    <location>
        <begin position="35"/>
        <end position="48"/>
    </location>
</feature>
<evidence type="ECO:0000256" key="1">
    <source>
        <dbReference type="SAM" id="MobiDB-lite"/>
    </source>
</evidence>
<name>N0DZR8_9MICO</name>
<keyword evidence="3" id="KW-1185">Reference proteome</keyword>
<dbReference type="EMBL" id="CAIZ01000030">
    <property type="protein sequence ID" value="CCH68941.1"/>
    <property type="molecule type" value="Genomic_DNA"/>
</dbReference>
<accession>N0DZR8</accession>
<feature type="region of interest" description="Disordered" evidence="1">
    <location>
        <begin position="31"/>
        <end position="102"/>
    </location>
</feature>
<dbReference type="STRING" id="1193181.BN10_1250019"/>
<feature type="compositionally biased region" description="Polar residues" evidence="1">
    <location>
        <begin position="73"/>
        <end position="83"/>
    </location>
</feature>
<evidence type="ECO:0000313" key="2">
    <source>
        <dbReference type="EMBL" id="CCH68941.1"/>
    </source>
</evidence>
<comment type="caution">
    <text evidence="2">The sequence shown here is derived from an EMBL/GenBank/DDBJ whole genome shotgun (WGS) entry which is preliminary data.</text>
</comment>
<dbReference type="HOGENOM" id="CLU_1969463_0_0_11"/>
<protein>
    <submittedName>
        <fullName evidence="2">Uncharacterized protein</fullName>
    </submittedName>
</protein>
<sequence length="127" mass="13613">MRLGAAAVVRLEGALAHGGVSFRCRVREGPVGLWAHRSPSSGRARPSRGSGGHGQAKTPDATGLSTVREWSGEGQTSRQTLDAHTQPPRLARWDPIPRHDTPTRRADVLMTFVRGSVDWVARVSTGG</sequence>
<gene>
    <name evidence="2" type="ORF">BN10_1250019</name>
</gene>
<dbReference type="AlphaFoldDB" id="N0DZR8"/>
<evidence type="ECO:0000313" key="3">
    <source>
        <dbReference type="Proteomes" id="UP000013167"/>
    </source>
</evidence>
<dbReference type="Proteomes" id="UP000013167">
    <property type="component" value="Unassembled WGS sequence"/>
</dbReference>
<organism evidence="2 3">
    <name type="scientific">Phycicoccus elongatus Lp2</name>
    <dbReference type="NCBI Taxonomy" id="1193181"/>
    <lineage>
        <taxon>Bacteria</taxon>
        <taxon>Bacillati</taxon>
        <taxon>Actinomycetota</taxon>
        <taxon>Actinomycetes</taxon>
        <taxon>Micrococcales</taxon>
        <taxon>Intrasporangiaceae</taxon>
        <taxon>Phycicoccus</taxon>
    </lineage>
</organism>
<proteinExistence type="predicted"/>
<reference evidence="2 3" key="1">
    <citation type="journal article" date="2013" name="ISME J.">
        <title>A metabolic model for members of the genus Tetrasphaera involved in enhanced biological phosphorus removal.</title>
        <authorList>
            <person name="Kristiansen R."/>
            <person name="Nguyen H.T.T."/>
            <person name="Saunders A.M."/>
            <person name="Nielsen J.L."/>
            <person name="Wimmer R."/>
            <person name="Le V.Q."/>
            <person name="McIlroy S.J."/>
            <person name="Petrovski S."/>
            <person name="Seviour R.J."/>
            <person name="Calteau A."/>
            <person name="Nielsen K.L."/>
            <person name="Nielsen P.H."/>
        </authorList>
    </citation>
    <scope>NUCLEOTIDE SEQUENCE [LARGE SCALE GENOMIC DNA]</scope>
    <source>
        <strain evidence="2 3">Lp2</strain>
    </source>
</reference>